<keyword evidence="2" id="KW-0540">Nuclease</keyword>
<dbReference type="GO" id="GO:0003676">
    <property type="term" value="F:nucleic acid binding"/>
    <property type="evidence" value="ECO:0007669"/>
    <property type="project" value="InterPro"/>
</dbReference>
<keyword evidence="2" id="KW-0378">Hydrolase</keyword>
<dbReference type="STRING" id="1423782.FD32_GL001171"/>
<feature type="domain" description="DNA/RNA non-specific endonuclease/pyrophosphatase/phosphodiesterase" evidence="1">
    <location>
        <begin position="103"/>
        <end position="279"/>
    </location>
</feature>
<sequence>MYRLKRKFWRIILALGILFAVGGLVNQPDNGKAALSQGIQQLASWGNQSQRSSQPTTLPPTKQQAEAVLTSGIRSQLGSSVSWNGHGAFIINNNQPRLNANINSAPYAVNYKDRQGRAWRGDAWLNRTTRQYRNRSETGNGATNWRPAGFLQAYNLKNGYRHAYDRGHLLGYALVGGIRNFNASESNPANIATQTAWANEARSPESTGQNYYEGLVRQALDQGKQIRYRVTDLYDGDNVVPSGAHIEALSKDGSLKFNVFVPNCQRNININYATGAVTQR</sequence>
<keyword evidence="2" id="KW-0255">Endonuclease</keyword>
<proteinExistence type="predicted"/>
<evidence type="ECO:0000313" key="3">
    <source>
        <dbReference type="Proteomes" id="UP000051412"/>
    </source>
</evidence>
<dbReference type="Proteomes" id="UP000051412">
    <property type="component" value="Unassembled WGS sequence"/>
</dbReference>
<dbReference type="Gene3D" id="3.40.570.10">
    <property type="entry name" value="Extracellular Endonuclease, subunit A"/>
    <property type="match status" value="1"/>
</dbReference>
<dbReference type="GO" id="GO:0016787">
    <property type="term" value="F:hydrolase activity"/>
    <property type="evidence" value="ECO:0007669"/>
    <property type="project" value="InterPro"/>
</dbReference>
<accession>A0A0R1XT30</accession>
<dbReference type="Pfam" id="PF01223">
    <property type="entry name" value="Endonuclease_NS"/>
    <property type="match status" value="1"/>
</dbReference>
<protein>
    <submittedName>
        <fullName evidence="2">DNA RNA non-specific endonuclease</fullName>
    </submittedName>
</protein>
<dbReference type="RefSeq" id="WP_047769579.1">
    <property type="nucleotide sequence ID" value="NZ_AZGM01000020.1"/>
</dbReference>
<dbReference type="EMBL" id="AZGM01000020">
    <property type="protein sequence ID" value="KRM29772.1"/>
    <property type="molecule type" value="Genomic_DNA"/>
</dbReference>
<evidence type="ECO:0000313" key="2">
    <source>
        <dbReference type="EMBL" id="KRM29772.1"/>
    </source>
</evidence>
<organism evidence="2 3">
    <name type="scientific">Limosilactobacillus panis DSM 6035</name>
    <dbReference type="NCBI Taxonomy" id="1423782"/>
    <lineage>
        <taxon>Bacteria</taxon>
        <taxon>Bacillati</taxon>
        <taxon>Bacillota</taxon>
        <taxon>Bacilli</taxon>
        <taxon>Lactobacillales</taxon>
        <taxon>Lactobacillaceae</taxon>
        <taxon>Limosilactobacillus</taxon>
    </lineage>
</organism>
<comment type="caution">
    <text evidence="2">The sequence shown here is derived from an EMBL/GenBank/DDBJ whole genome shotgun (WGS) entry which is preliminary data.</text>
</comment>
<keyword evidence="3" id="KW-1185">Reference proteome</keyword>
<dbReference type="SMART" id="SM00892">
    <property type="entry name" value="Endonuclease_NS"/>
    <property type="match status" value="1"/>
</dbReference>
<dbReference type="InterPro" id="IPR001604">
    <property type="entry name" value="Endo_G_ENPP1-like_dom"/>
</dbReference>
<gene>
    <name evidence="2" type="ORF">FD32_GL001171</name>
</gene>
<evidence type="ECO:0000259" key="1">
    <source>
        <dbReference type="SMART" id="SM00892"/>
    </source>
</evidence>
<dbReference type="PATRIC" id="fig|1423782.4.peg.1222"/>
<dbReference type="InterPro" id="IPR044929">
    <property type="entry name" value="DNA/RNA_non-sp_Endonuclease_sf"/>
</dbReference>
<name>A0A0R1XT30_9LACO</name>
<reference evidence="2 3" key="1">
    <citation type="journal article" date="2015" name="Genome Announc.">
        <title>Expanding the biotechnology potential of lactobacilli through comparative genomics of 213 strains and associated genera.</title>
        <authorList>
            <person name="Sun Z."/>
            <person name="Harris H.M."/>
            <person name="McCann A."/>
            <person name="Guo C."/>
            <person name="Argimon S."/>
            <person name="Zhang W."/>
            <person name="Yang X."/>
            <person name="Jeffery I.B."/>
            <person name="Cooney J.C."/>
            <person name="Kagawa T.F."/>
            <person name="Liu W."/>
            <person name="Song Y."/>
            <person name="Salvetti E."/>
            <person name="Wrobel A."/>
            <person name="Rasinkangas P."/>
            <person name="Parkhill J."/>
            <person name="Rea M.C."/>
            <person name="O'Sullivan O."/>
            <person name="Ritari J."/>
            <person name="Douillard F.P."/>
            <person name="Paul Ross R."/>
            <person name="Yang R."/>
            <person name="Briner A.E."/>
            <person name="Felis G.E."/>
            <person name="de Vos W.M."/>
            <person name="Barrangou R."/>
            <person name="Klaenhammer T.R."/>
            <person name="Caufield P.W."/>
            <person name="Cui Y."/>
            <person name="Zhang H."/>
            <person name="O'Toole P.W."/>
        </authorList>
    </citation>
    <scope>NUCLEOTIDE SEQUENCE [LARGE SCALE GENOMIC DNA]</scope>
    <source>
        <strain evidence="2 3">DSM 6035</strain>
    </source>
</reference>
<dbReference type="OrthoDB" id="9783680at2"/>
<dbReference type="AlphaFoldDB" id="A0A0R1XT30"/>
<dbReference type="GO" id="GO:0046872">
    <property type="term" value="F:metal ion binding"/>
    <property type="evidence" value="ECO:0007669"/>
    <property type="project" value="InterPro"/>
</dbReference>
<dbReference type="GO" id="GO:0004519">
    <property type="term" value="F:endonuclease activity"/>
    <property type="evidence" value="ECO:0007669"/>
    <property type="project" value="UniProtKB-KW"/>
</dbReference>